<dbReference type="PANTHER" id="PTHR42928:SF5">
    <property type="entry name" value="BLR1237 PROTEIN"/>
    <property type="match status" value="1"/>
</dbReference>
<dbReference type="InterPro" id="IPR005064">
    <property type="entry name" value="BUG"/>
</dbReference>
<dbReference type="Pfam" id="PF03401">
    <property type="entry name" value="TctC"/>
    <property type="match status" value="1"/>
</dbReference>
<name>A0A4R3M6F9_9BURK</name>
<feature type="chain" id="PRO_5020262398" evidence="2">
    <location>
        <begin position="27"/>
        <end position="326"/>
    </location>
</feature>
<evidence type="ECO:0000313" key="4">
    <source>
        <dbReference type="Proteomes" id="UP000295525"/>
    </source>
</evidence>
<dbReference type="RefSeq" id="WP_132581818.1">
    <property type="nucleotide sequence ID" value="NZ_SMAJ01000005.1"/>
</dbReference>
<sequence length="326" mass="34510">MRGILLKMAALVFAACSGLAAATAFAGPGRLDGPLTMIVGYAPGGASDRAARIIAQELQSNLGIFITIENRTGAGGRVAADYVKATPAKNVVLLSNPAVMVAAPLVYKKLAYDPRADFKAVSMVAQYQFGVAVASDSPIKNLAGLVDWARAHPDEFKLSVPATGSLSHFVGLMLADKIGVKAGIVGHRDPALPMADLIDHSVPFAVDTLDMQVAQHLNKKIRILATSGTEREPQLSAIPTFTQAGVKLEALGWNAFFAPASMPNAEVRMLGKAIMEVVSTPSVQKTLRENGLIPVVADAAKTEQLIDAFRQRWEPVIRSSGFVVDK</sequence>
<dbReference type="OrthoDB" id="8686127at2"/>
<dbReference type="EMBL" id="SMAJ01000005">
    <property type="protein sequence ID" value="TCT08652.1"/>
    <property type="molecule type" value="Genomic_DNA"/>
</dbReference>
<dbReference type="InterPro" id="IPR042100">
    <property type="entry name" value="Bug_dom1"/>
</dbReference>
<evidence type="ECO:0000256" key="1">
    <source>
        <dbReference type="ARBA" id="ARBA00006987"/>
    </source>
</evidence>
<dbReference type="PIRSF" id="PIRSF017082">
    <property type="entry name" value="YflP"/>
    <property type="match status" value="1"/>
</dbReference>
<dbReference type="PANTHER" id="PTHR42928">
    <property type="entry name" value="TRICARBOXYLATE-BINDING PROTEIN"/>
    <property type="match status" value="1"/>
</dbReference>
<dbReference type="Proteomes" id="UP000295525">
    <property type="component" value="Unassembled WGS sequence"/>
</dbReference>
<reference evidence="3 4" key="1">
    <citation type="submission" date="2019-03" db="EMBL/GenBank/DDBJ databases">
        <title>Genomic Encyclopedia of Type Strains, Phase IV (KMG-IV): sequencing the most valuable type-strain genomes for metagenomic binning, comparative biology and taxonomic classification.</title>
        <authorList>
            <person name="Goeker M."/>
        </authorList>
    </citation>
    <scope>NUCLEOTIDE SEQUENCE [LARGE SCALE GENOMIC DNA]</scope>
    <source>
        <strain evidence="3 4">DSM 24591</strain>
    </source>
</reference>
<keyword evidence="3" id="KW-0675">Receptor</keyword>
<comment type="similarity">
    <text evidence="1">Belongs to the UPF0065 (bug) family.</text>
</comment>
<organism evidence="3 4">
    <name type="scientific">Paralcaligenes ureilyticus</name>
    <dbReference type="NCBI Taxonomy" id="627131"/>
    <lineage>
        <taxon>Bacteria</taxon>
        <taxon>Pseudomonadati</taxon>
        <taxon>Pseudomonadota</taxon>
        <taxon>Betaproteobacteria</taxon>
        <taxon>Burkholderiales</taxon>
        <taxon>Alcaligenaceae</taxon>
        <taxon>Paralcaligenes</taxon>
    </lineage>
</organism>
<feature type="signal peptide" evidence="2">
    <location>
        <begin position="1"/>
        <end position="26"/>
    </location>
</feature>
<accession>A0A4R3M6F9</accession>
<dbReference type="SUPFAM" id="SSF53850">
    <property type="entry name" value="Periplasmic binding protein-like II"/>
    <property type="match status" value="1"/>
</dbReference>
<evidence type="ECO:0000256" key="2">
    <source>
        <dbReference type="SAM" id="SignalP"/>
    </source>
</evidence>
<evidence type="ECO:0000313" key="3">
    <source>
        <dbReference type="EMBL" id="TCT08652.1"/>
    </source>
</evidence>
<dbReference type="Gene3D" id="3.40.190.10">
    <property type="entry name" value="Periplasmic binding protein-like II"/>
    <property type="match status" value="1"/>
</dbReference>
<comment type="caution">
    <text evidence="3">The sequence shown here is derived from an EMBL/GenBank/DDBJ whole genome shotgun (WGS) entry which is preliminary data.</text>
</comment>
<keyword evidence="4" id="KW-1185">Reference proteome</keyword>
<protein>
    <submittedName>
        <fullName evidence="3">Tripartite-type tricarboxylate transporter receptor subunit TctC</fullName>
    </submittedName>
</protein>
<gene>
    <name evidence="3" type="ORF">EDC26_105205</name>
</gene>
<dbReference type="AlphaFoldDB" id="A0A4R3M6F9"/>
<keyword evidence="2" id="KW-0732">Signal</keyword>
<dbReference type="Gene3D" id="3.40.190.150">
    <property type="entry name" value="Bordetella uptake gene, domain 1"/>
    <property type="match status" value="1"/>
</dbReference>
<proteinExistence type="inferred from homology"/>